<protein>
    <submittedName>
        <fullName evidence="1">Uncharacterized protein</fullName>
    </submittedName>
</protein>
<gene>
    <name evidence="1" type="ORF">PXEA_LOCUS29369</name>
</gene>
<comment type="caution">
    <text evidence="1">The sequence shown here is derived from an EMBL/GenBank/DDBJ whole genome shotgun (WGS) entry which is preliminary data.</text>
</comment>
<name>A0A3S5B7E6_9PLAT</name>
<reference evidence="1" key="1">
    <citation type="submission" date="2018-11" db="EMBL/GenBank/DDBJ databases">
        <authorList>
            <consortium name="Pathogen Informatics"/>
        </authorList>
    </citation>
    <scope>NUCLEOTIDE SEQUENCE</scope>
</reference>
<proteinExistence type="predicted"/>
<organism evidence="1 2">
    <name type="scientific">Protopolystoma xenopodis</name>
    <dbReference type="NCBI Taxonomy" id="117903"/>
    <lineage>
        <taxon>Eukaryota</taxon>
        <taxon>Metazoa</taxon>
        <taxon>Spiralia</taxon>
        <taxon>Lophotrochozoa</taxon>
        <taxon>Platyhelminthes</taxon>
        <taxon>Monogenea</taxon>
        <taxon>Polyopisthocotylea</taxon>
        <taxon>Polystomatidea</taxon>
        <taxon>Polystomatidae</taxon>
        <taxon>Protopolystoma</taxon>
    </lineage>
</organism>
<sequence>MSSHSHNYLCLRNTDNIRTSLIYGRIPLGGRVPCMYATITQVNMHTCMYEVEFGCSVPHDCVLQDTLSFTNLIHLQQANWVGSVGLHNGLKFQPALVLFNTALRLMFVRMPTDHFHLPIVLGRCNQTHTHCLHLPKRGFCV</sequence>
<accession>A0A3S5B7E6</accession>
<dbReference type="Proteomes" id="UP000784294">
    <property type="component" value="Unassembled WGS sequence"/>
</dbReference>
<dbReference type="AlphaFoldDB" id="A0A3S5B7E6"/>
<evidence type="ECO:0000313" key="1">
    <source>
        <dbReference type="EMBL" id="VEL35929.1"/>
    </source>
</evidence>
<dbReference type="EMBL" id="CAAALY010251033">
    <property type="protein sequence ID" value="VEL35929.1"/>
    <property type="molecule type" value="Genomic_DNA"/>
</dbReference>
<evidence type="ECO:0000313" key="2">
    <source>
        <dbReference type="Proteomes" id="UP000784294"/>
    </source>
</evidence>
<keyword evidence="2" id="KW-1185">Reference proteome</keyword>